<dbReference type="VEuPathDB" id="VectorBase:AMAM008009"/>
<feature type="domain" description="Homeobox" evidence="4">
    <location>
        <begin position="19"/>
        <end position="33"/>
    </location>
</feature>
<name>A0A182SJJ2_9DIPT</name>
<keyword evidence="2" id="KW-0371">Homeobox</keyword>
<dbReference type="InterPro" id="IPR001356">
    <property type="entry name" value="HD"/>
</dbReference>
<evidence type="ECO:0000256" key="2">
    <source>
        <dbReference type="PROSITE-ProRule" id="PRU00108"/>
    </source>
</evidence>
<dbReference type="GO" id="GO:0005634">
    <property type="term" value="C:nucleus"/>
    <property type="evidence" value="ECO:0007669"/>
    <property type="project" value="UniProtKB-SubCell"/>
</dbReference>
<evidence type="ECO:0000313" key="6">
    <source>
        <dbReference type="Proteomes" id="UP000075901"/>
    </source>
</evidence>
<keyword evidence="6" id="KW-1185">Reference proteome</keyword>
<evidence type="ECO:0000259" key="4">
    <source>
        <dbReference type="PROSITE" id="PS50071"/>
    </source>
</evidence>
<feature type="DNA-binding region" description="Homeobox" evidence="2">
    <location>
        <begin position="21"/>
        <end position="34"/>
    </location>
</feature>
<dbReference type="Proteomes" id="UP000075901">
    <property type="component" value="Unassembled WGS sequence"/>
</dbReference>
<feature type="compositionally biased region" description="Pro residues" evidence="3">
    <location>
        <begin position="116"/>
        <end position="126"/>
    </location>
</feature>
<dbReference type="GO" id="GO:0003677">
    <property type="term" value="F:DNA binding"/>
    <property type="evidence" value="ECO:0007669"/>
    <property type="project" value="UniProtKB-UniRule"/>
</dbReference>
<protein>
    <recommendedName>
        <fullName evidence="4">Homeobox domain-containing protein</fullName>
    </recommendedName>
</protein>
<proteinExistence type="predicted"/>
<feature type="region of interest" description="Disordered" evidence="3">
    <location>
        <begin position="108"/>
        <end position="148"/>
    </location>
</feature>
<dbReference type="InterPro" id="IPR009057">
    <property type="entry name" value="Homeodomain-like_sf"/>
</dbReference>
<dbReference type="EnsemblMetazoa" id="AMAM008009-RA">
    <property type="protein sequence ID" value="AMAM008009-PA"/>
    <property type="gene ID" value="AMAM008009"/>
</dbReference>
<evidence type="ECO:0000313" key="5">
    <source>
        <dbReference type="EnsemblMetazoa" id="AMAM008009-PA"/>
    </source>
</evidence>
<reference evidence="6" key="1">
    <citation type="submission" date="2013-09" db="EMBL/GenBank/DDBJ databases">
        <title>The Genome Sequence of Anopheles maculatus species B.</title>
        <authorList>
            <consortium name="The Broad Institute Genomics Platform"/>
            <person name="Neafsey D.E."/>
            <person name="Besansky N."/>
            <person name="Howell P."/>
            <person name="Walton C."/>
            <person name="Young S.K."/>
            <person name="Zeng Q."/>
            <person name="Gargeya S."/>
            <person name="Fitzgerald M."/>
            <person name="Haas B."/>
            <person name="Abouelleil A."/>
            <person name="Allen A.W."/>
            <person name="Alvarado L."/>
            <person name="Arachchi H.M."/>
            <person name="Berlin A.M."/>
            <person name="Chapman S.B."/>
            <person name="Gainer-Dewar J."/>
            <person name="Goldberg J."/>
            <person name="Griggs A."/>
            <person name="Gujja S."/>
            <person name="Hansen M."/>
            <person name="Howarth C."/>
            <person name="Imamovic A."/>
            <person name="Ireland A."/>
            <person name="Larimer J."/>
            <person name="McCowan C."/>
            <person name="Murphy C."/>
            <person name="Pearson M."/>
            <person name="Poon T.W."/>
            <person name="Priest M."/>
            <person name="Roberts A."/>
            <person name="Saif S."/>
            <person name="Shea T."/>
            <person name="Sisk P."/>
            <person name="Sykes S."/>
            <person name="Wortman J."/>
            <person name="Nusbaum C."/>
            <person name="Birren B."/>
        </authorList>
    </citation>
    <scope>NUCLEOTIDE SEQUENCE [LARGE SCALE GENOMIC DNA]</scope>
    <source>
        <strain evidence="6">maculatus3</strain>
    </source>
</reference>
<dbReference type="AlphaFoldDB" id="A0A182SJJ2"/>
<accession>A0A182SJJ2</accession>
<dbReference type="CDD" id="cd00086">
    <property type="entry name" value="homeodomain"/>
    <property type="match status" value="1"/>
</dbReference>
<sequence length="148" mass="15131">MMVSRFGLIEAGKQRVDPVKIWFQNRRTKWKKQDSSSVAGGGGDVLPTAAIPSSGTSSHSPKDAAKVAGGASASSGRIANVASKLAASTTANSTGTEQPAKLAWINELESLQDVPHAPPPPPPAPQPSSTKSRAYLKAGGTAVKKGSS</sequence>
<comment type="subcellular location">
    <subcellularLocation>
        <location evidence="1 2">Nucleus</location>
    </subcellularLocation>
</comment>
<dbReference type="PROSITE" id="PS50071">
    <property type="entry name" value="HOMEOBOX_2"/>
    <property type="match status" value="1"/>
</dbReference>
<dbReference type="Gene3D" id="1.10.10.60">
    <property type="entry name" value="Homeodomain-like"/>
    <property type="match status" value="1"/>
</dbReference>
<reference evidence="5" key="2">
    <citation type="submission" date="2020-05" db="UniProtKB">
        <authorList>
            <consortium name="EnsemblMetazoa"/>
        </authorList>
    </citation>
    <scope>IDENTIFICATION</scope>
    <source>
        <strain evidence="5">maculatus3</strain>
    </source>
</reference>
<organism evidence="5 6">
    <name type="scientific">Anopheles maculatus</name>
    <dbReference type="NCBI Taxonomy" id="74869"/>
    <lineage>
        <taxon>Eukaryota</taxon>
        <taxon>Metazoa</taxon>
        <taxon>Ecdysozoa</taxon>
        <taxon>Arthropoda</taxon>
        <taxon>Hexapoda</taxon>
        <taxon>Insecta</taxon>
        <taxon>Pterygota</taxon>
        <taxon>Neoptera</taxon>
        <taxon>Endopterygota</taxon>
        <taxon>Diptera</taxon>
        <taxon>Nematocera</taxon>
        <taxon>Culicoidea</taxon>
        <taxon>Culicidae</taxon>
        <taxon>Anophelinae</taxon>
        <taxon>Anopheles</taxon>
        <taxon>Anopheles maculatus group</taxon>
    </lineage>
</organism>
<evidence type="ECO:0000256" key="3">
    <source>
        <dbReference type="SAM" id="MobiDB-lite"/>
    </source>
</evidence>
<keyword evidence="2" id="KW-0539">Nucleus</keyword>
<evidence type="ECO:0000256" key="1">
    <source>
        <dbReference type="ARBA" id="ARBA00004123"/>
    </source>
</evidence>
<dbReference type="SUPFAM" id="SSF46689">
    <property type="entry name" value="Homeodomain-like"/>
    <property type="match status" value="1"/>
</dbReference>
<keyword evidence="2" id="KW-0238">DNA-binding</keyword>
<feature type="region of interest" description="Disordered" evidence="3">
    <location>
        <begin position="27"/>
        <end position="75"/>
    </location>
</feature>